<feature type="compositionally biased region" description="Polar residues" evidence="1">
    <location>
        <begin position="779"/>
        <end position="791"/>
    </location>
</feature>
<feature type="compositionally biased region" description="Basic and acidic residues" evidence="1">
    <location>
        <begin position="944"/>
        <end position="961"/>
    </location>
</feature>
<feature type="region of interest" description="Disordered" evidence="1">
    <location>
        <begin position="366"/>
        <end position="412"/>
    </location>
</feature>
<gene>
    <name evidence="2" type="ORF">G7Z17_g116</name>
</gene>
<feature type="compositionally biased region" description="Pro residues" evidence="1">
    <location>
        <begin position="320"/>
        <end position="333"/>
    </location>
</feature>
<feature type="compositionally biased region" description="Basic and acidic residues" evidence="1">
    <location>
        <begin position="825"/>
        <end position="844"/>
    </location>
</feature>
<feature type="compositionally biased region" description="Basic and acidic residues" evidence="1">
    <location>
        <begin position="59"/>
        <end position="85"/>
    </location>
</feature>
<comment type="caution">
    <text evidence="2">The sequence shown here is derived from an EMBL/GenBank/DDBJ whole genome shotgun (WGS) entry which is preliminary data.</text>
</comment>
<accession>A0A9P5HHN8</accession>
<reference evidence="2" key="1">
    <citation type="submission" date="2020-03" db="EMBL/GenBank/DDBJ databases">
        <title>Draft Genome Sequence of Cylindrodendrum hubeiense.</title>
        <authorList>
            <person name="Buettner E."/>
            <person name="Kellner H."/>
        </authorList>
    </citation>
    <scope>NUCLEOTIDE SEQUENCE</scope>
    <source>
        <strain evidence="2">IHI 201604</strain>
    </source>
</reference>
<feature type="compositionally biased region" description="Basic and acidic residues" evidence="1">
    <location>
        <begin position="163"/>
        <end position="183"/>
    </location>
</feature>
<sequence>MEPEPGYPPFRGHATARVMNAAQPFRRPPPATHRVERRHGRARSADSALTRIEGPQSGDRVREVVYEHWSRDRGERDRERERERDTEWEDVEVEYRERGDNFHSEDETDYEEDDVDEYEDIQPSDSASAAYVHRRQSRPYARRPSPPSGPRRERPPLVQLREGSPEVRFRERPPPERILREEVGTNARRASTRPGSARRPSRSSRYPNPPSVIREHPRASPPPGPPPRNRRFSRAPGFRPDFFDDDDEPVRLHRRDSHRSATRHRNVVIPFSRPRPGHSIHHRDSVAHDYPQPIPEHQYPPASANPYVIPVMPGSRRYPQRPPSSMPPPPPPDMIYGGSAVPPFQVYGESASMPYGATMVSQYPPGGPNPYLHQQHMPMPPPPEPAPAPAPGATIAEERERERERAEKAAIEEKRQKEFYTLRRDIDESMKQATQAQLEQLQMTERFAKTERENRQKFEELIQREFEQSISKASEMQKKRQEKTEKWARAELDKLKSFEELIKKDIESTLQVVKTLQAEQAARDEQAEKFRSLMEEQSRQAMEALDEADRLRNELDAIQARHAGATEGPPPMPPPFRPGRARRGSYHRPSSPAPSGSTTSPPPPAPEPPGMNSVIIDESEEDEEGGDEDDVSNHRKEYEYSRPYSPRGSSVASYDSYTSVYSRSGRPRKEKERELRRSVRMLREELLDPIIDSISALATAVMFGGLHFQSPPVFMHYPPAAHRSDTSRSVSEGSISDDKETVTQQQNEQPRQSDESTQKHKLPSQSQVVVSTPDHNDQDTASTRTTDSGMSNDEVISPGNGSVVAESWTTATEEATSTYNSAEDVQPKEPVIKEQGVFRENAKDEDAEETPTLVNSEFTSHTVIEKRSPVQEPDNVPGIGGEKGLDAKDQAPTTIIQQNICNEAIESHPNNSSDTKSGKELLGPVNHKAEGVDLDGVNPQPSTSDKRSKQEKAADSRHRYWDGSYIPKGKAGGRGKNGRNPREKASPSPVLQHTFIPIPYFHPVFGGVPPARNRRRRGGDEGATVD</sequence>
<evidence type="ECO:0000256" key="1">
    <source>
        <dbReference type="SAM" id="MobiDB-lite"/>
    </source>
</evidence>
<feature type="compositionally biased region" description="Acidic residues" evidence="1">
    <location>
        <begin position="106"/>
        <end position="122"/>
    </location>
</feature>
<feature type="compositionally biased region" description="Polar residues" evidence="1">
    <location>
        <begin position="852"/>
        <end position="862"/>
    </location>
</feature>
<dbReference type="AlphaFoldDB" id="A0A9P5HHN8"/>
<feature type="compositionally biased region" description="Basic and acidic residues" evidence="1">
    <location>
        <begin position="93"/>
        <end position="105"/>
    </location>
</feature>
<protein>
    <submittedName>
        <fullName evidence="2">Uncharacterized protein</fullName>
    </submittedName>
</protein>
<feature type="compositionally biased region" description="Basic and acidic residues" evidence="1">
    <location>
        <begin position="667"/>
        <end position="676"/>
    </location>
</feature>
<feature type="compositionally biased region" description="Low complexity" evidence="1">
    <location>
        <begin position="589"/>
        <end position="599"/>
    </location>
</feature>
<feature type="compositionally biased region" description="Pro residues" evidence="1">
    <location>
        <begin position="378"/>
        <end position="390"/>
    </location>
</feature>
<feature type="compositionally biased region" description="Basic and acidic residues" evidence="1">
    <location>
        <begin position="527"/>
        <end position="538"/>
    </location>
</feature>
<organism evidence="2 3">
    <name type="scientific">Cylindrodendrum hubeiense</name>
    <dbReference type="NCBI Taxonomy" id="595255"/>
    <lineage>
        <taxon>Eukaryota</taxon>
        <taxon>Fungi</taxon>
        <taxon>Dikarya</taxon>
        <taxon>Ascomycota</taxon>
        <taxon>Pezizomycotina</taxon>
        <taxon>Sordariomycetes</taxon>
        <taxon>Hypocreomycetidae</taxon>
        <taxon>Hypocreales</taxon>
        <taxon>Nectriaceae</taxon>
        <taxon>Cylindrodendrum</taxon>
    </lineage>
</organism>
<dbReference type="OrthoDB" id="5102556at2759"/>
<feature type="region of interest" description="Disordered" evidence="1">
    <location>
        <begin position="527"/>
        <end position="676"/>
    </location>
</feature>
<feature type="compositionally biased region" description="Polar residues" evidence="1">
    <location>
        <begin position="647"/>
        <end position="662"/>
    </location>
</feature>
<feature type="compositionally biased region" description="Pro residues" evidence="1">
    <location>
        <begin position="568"/>
        <end position="577"/>
    </location>
</feature>
<feature type="compositionally biased region" description="Basic and acidic residues" evidence="1">
    <location>
        <begin position="631"/>
        <end position="640"/>
    </location>
</feature>
<feature type="region of interest" description="Disordered" evidence="1">
    <location>
        <begin position="719"/>
        <end position="1026"/>
    </location>
</feature>
<feature type="compositionally biased region" description="Polar residues" evidence="1">
    <location>
        <begin position="891"/>
        <end position="901"/>
    </location>
</feature>
<dbReference type="Proteomes" id="UP000722485">
    <property type="component" value="Unassembled WGS sequence"/>
</dbReference>
<feature type="compositionally biased region" description="Acidic residues" evidence="1">
    <location>
        <begin position="617"/>
        <end position="630"/>
    </location>
</feature>
<proteinExistence type="predicted"/>
<evidence type="ECO:0000313" key="3">
    <source>
        <dbReference type="Proteomes" id="UP000722485"/>
    </source>
</evidence>
<feature type="region of interest" description="Disordered" evidence="1">
    <location>
        <begin position="1"/>
        <end position="337"/>
    </location>
</feature>
<feature type="compositionally biased region" description="Low complexity" evidence="1">
    <location>
        <begin position="187"/>
        <end position="206"/>
    </location>
</feature>
<evidence type="ECO:0000313" key="2">
    <source>
        <dbReference type="EMBL" id="KAF7558276.1"/>
    </source>
</evidence>
<dbReference type="EMBL" id="JAANBB010000001">
    <property type="protein sequence ID" value="KAF7558276.1"/>
    <property type="molecule type" value="Genomic_DNA"/>
</dbReference>
<feature type="compositionally biased region" description="Basic residues" evidence="1">
    <location>
        <begin position="252"/>
        <end position="266"/>
    </location>
</feature>
<keyword evidence="3" id="KW-1185">Reference proteome</keyword>
<feature type="compositionally biased region" description="Low complexity" evidence="1">
    <location>
        <begin position="805"/>
        <end position="823"/>
    </location>
</feature>
<feature type="compositionally biased region" description="Basic and acidic residues" evidence="1">
    <location>
        <begin position="396"/>
        <end position="412"/>
    </location>
</feature>
<name>A0A9P5HHN8_9HYPO</name>
<feature type="compositionally biased region" description="Basic residues" evidence="1">
    <location>
        <begin position="132"/>
        <end position="141"/>
    </location>
</feature>
<feature type="compositionally biased region" description="Pro residues" evidence="1">
    <location>
        <begin position="600"/>
        <end position="609"/>
    </location>
</feature>